<proteinExistence type="predicted"/>
<reference evidence="2 3" key="1">
    <citation type="submission" date="2019-06" db="EMBL/GenBank/DDBJ databases">
        <title>Whole genome shotgun sequence of Streptomyces gardneri NBRC 12865.</title>
        <authorList>
            <person name="Hosoyama A."/>
            <person name="Uohara A."/>
            <person name="Ohji S."/>
            <person name="Ichikawa N."/>
        </authorList>
    </citation>
    <scope>NUCLEOTIDE SEQUENCE [LARGE SCALE GENOMIC DNA]</scope>
    <source>
        <strain evidence="2 3">NBRC 12865</strain>
    </source>
</reference>
<evidence type="ECO:0000259" key="1">
    <source>
        <dbReference type="Pfam" id="PF01740"/>
    </source>
</evidence>
<protein>
    <recommendedName>
        <fullName evidence="1">STAS domain-containing protein</fullName>
    </recommendedName>
</protein>
<dbReference type="EMBL" id="BJMN01000005">
    <property type="protein sequence ID" value="GEB54989.1"/>
    <property type="molecule type" value="Genomic_DNA"/>
</dbReference>
<sequence length="128" mass="13421">MTIEWRYTVQQELGVLSLAGFLGADALGRFTGAVGWAVARGTGPVVLDLSRLRGWSTGGQRAVSEAAHRLRAAGRSLELAAIPAEGSLAATGDDPVIPVHCDLDAAFAAHLDAGAEQRAWRSDAWPSE</sequence>
<dbReference type="Pfam" id="PF01740">
    <property type="entry name" value="STAS"/>
    <property type="match status" value="1"/>
</dbReference>
<accession>A0A4Y3RCA5</accession>
<dbReference type="InterPro" id="IPR036513">
    <property type="entry name" value="STAS_dom_sf"/>
</dbReference>
<dbReference type="AlphaFoldDB" id="A0A4Y3RCA5"/>
<dbReference type="OrthoDB" id="3873054at2"/>
<dbReference type="CDD" id="cd07043">
    <property type="entry name" value="STAS_anti-anti-sigma_factors"/>
    <property type="match status" value="1"/>
</dbReference>
<dbReference type="Gene3D" id="3.30.750.24">
    <property type="entry name" value="STAS domain"/>
    <property type="match status" value="1"/>
</dbReference>
<organism evidence="2 3">
    <name type="scientific">Streptomyces gardneri</name>
    <dbReference type="NCBI Taxonomy" id="66892"/>
    <lineage>
        <taxon>Bacteria</taxon>
        <taxon>Bacillati</taxon>
        <taxon>Actinomycetota</taxon>
        <taxon>Actinomycetes</taxon>
        <taxon>Kitasatosporales</taxon>
        <taxon>Streptomycetaceae</taxon>
        <taxon>Streptomyces</taxon>
    </lineage>
</organism>
<name>A0A4Y3RCA5_9ACTN</name>
<evidence type="ECO:0000313" key="3">
    <source>
        <dbReference type="Proteomes" id="UP000315226"/>
    </source>
</evidence>
<evidence type="ECO:0000313" key="2">
    <source>
        <dbReference type="EMBL" id="GEB54989.1"/>
    </source>
</evidence>
<dbReference type="RefSeq" id="WP_141292997.1">
    <property type="nucleotide sequence ID" value="NZ_BJMN01000005.1"/>
</dbReference>
<dbReference type="InterPro" id="IPR002645">
    <property type="entry name" value="STAS_dom"/>
</dbReference>
<dbReference type="Proteomes" id="UP000315226">
    <property type="component" value="Unassembled WGS sequence"/>
</dbReference>
<dbReference type="SUPFAM" id="SSF52091">
    <property type="entry name" value="SpoIIaa-like"/>
    <property type="match status" value="1"/>
</dbReference>
<comment type="caution">
    <text evidence="2">The sequence shown here is derived from an EMBL/GenBank/DDBJ whole genome shotgun (WGS) entry which is preliminary data.</text>
</comment>
<feature type="domain" description="STAS" evidence="1">
    <location>
        <begin position="9"/>
        <end position="85"/>
    </location>
</feature>
<gene>
    <name evidence="2" type="ORF">SGA01_05940</name>
</gene>
<keyword evidence="3" id="KW-1185">Reference proteome</keyword>